<organism evidence="1 3">
    <name type="scientific">Xanthobacter flavus</name>
    <dbReference type="NCBI Taxonomy" id="281"/>
    <lineage>
        <taxon>Bacteria</taxon>
        <taxon>Pseudomonadati</taxon>
        <taxon>Pseudomonadota</taxon>
        <taxon>Alphaproteobacteria</taxon>
        <taxon>Hyphomicrobiales</taxon>
        <taxon>Xanthobacteraceae</taxon>
        <taxon>Xanthobacter</taxon>
    </lineage>
</organism>
<gene>
    <name evidence="2" type="ORF">GGQ86_000393</name>
    <name evidence="1" type="ORF">XFLAVUS301_52940</name>
</gene>
<dbReference type="Proteomes" id="UP001245370">
    <property type="component" value="Unassembled WGS sequence"/>
</dbReference>
<protein>
    <submittedName>
        <fullName evidence="2">Transcriptional regulator with XRE-family HTH domain</fullName>
    </submittedName>
</protein>
<reference evidence="1" key="1">
    <citation type="submission" date="2022-12" db="EMBL/GenBank/DDBJ databases">
        <title>Reference genome sequencing for broad-spectrum identification of bacterial and archaeal isolates by mass spectrometry.</title>
        <authorList>
            <person name="Sekiguchi Y."/>
            <person name="Tourlousse D.M."/>
        </authorList>
    </citation>
    <scope>NUCLEOTIDE SEQUENCE</scope>
    <source>
        <strain evidence="1">301</strain>
    </source>
</reference>
<comment type="caution">
    <text evidence="1">The sequence shown here is derived from an EMBL/GenBank/DDBJ whole genome shotgun (WGS) entry which is preliminary data.</text>
</comment>
<proteinExistence type="predicted"/>
<dbReference type="EMBL" id="BSDO01000022">
    <property type="protein sequence ID" value="GLI25620.1"/>
    <property type="molecule type" value="Genomic_DNA"/>
</dbReference>
<accession>A0A9W6FMQ1</accession>
<dbReference type="AlphaFoldDB" id="A0A9W6FMQ1"/>
<dbReference type="GeneID" id="95766066"/>
<keyword evidence="4" id="KW-1185">Reference proteome</keyword>
<evidence type="ECO:0000313" key="1">
    <source>
        <dbReference type="EMBL" id="GLI25620.1"/>
    </source>
</evidence>
<evidence type="ECO:0000313" key="4">
    <source>
        <dbReference type="Proteomes" id="UP001245370"/>
    </source>
</evidence>
<evidence type="ECO:0000313" key="2">
    <source>
        <dbReference type="EMBL" id="MDR6331946.1"/>
    </source>
</evidence>
<dbReference type="RefSeq" id="WP_281810106.1">
    <property type="nucleotide sequence ID" value="NZ_BSDO01000022.1"/>
</dbReference>
<dbReference type="Proteomes" id="UP001144397">
    <property type="component" value="Unassembled WGS sequence"/>
</dbReference>
<name>A0A9W6FMQ1_XANFL</name>
<reference evidence="2 4" key="2">
    <citation type="submission" date="2023-07" db="EMBL/GenBank/DDBJ databases">
        <title>Genomic Encyclopedia of Type Strains, Phase IV (KMG-IV): sequencing the most valuable type-strain genomes for metagenomic binning, comparative biology and taxonomic classification.</title>
        <authorList>
            <person name="Goeker M."/>
        </authorList>
    </citation>
    <scope>NUCLEOTIDE SEQUENCE [LARGE SCALE GENOMIC DNA]</scope>
    <source>
        <strain evidence="2 4">DSM 338</strain>
    </source>
</reference>
<sequence>MNLTDIVTRASAVRLPQSRIAELSGLHKSTVERTLNGKTDPLHKTLERMEKAVVQEELRLRDYLVGLHGTPGADHDAAA</sequence>
<dbReference type="EMBL" id="JAVDPY010000001">
    <property type="protein sequence ID" value="MDR6331946.1"/>
    <property type="molecule type" value="Genomic_DNA"/>
</dbReference>
<evidence type="ECO:0000313" key="3">
    <source>
        <dbReference type="Proteomes" id="UP001144397"/>
    </source>
</evidence>